<accession>A0ABR4KG24</accession>
<dbReference type="InterPro" id="IPR036291">
    <property type="entry name" value="NAD(P)-bd_dom_sf"/>
</dbReference>
<evidence type="ECO:0000256" key="1">
    <source>
        <dbReference type="ARBA" id="ARBA00038376"/>
    </source>
</evidence>
<dbReference type="Gene3D" id="3.40.50.720">
    <property type="entry name" value="NAD(P)-binding Rossmann-like Domain"/>
    <property type="match status" value="1"/>
</dbReference>
<dbReference type="EMBL" id="JBFXLU010000038">
    <property type="protein sequence ID" value="KAL2850272.1"/>
    <property type="molecule type" value="Genomic_DNA"/>
</dbReference>
<sequence length="309" mass="32416">MPTYALLGATGATGSSVLRHLLNTHSSPSSAANFNPSLNLHILVRSKSKLLSSFPDLEPQSQPPLRIQITQGYATDPTALDAVLHSASIIFMCVATNDSTIGRTLTQDTASAILASLRRLRHAATKGDSGKPRNHYAAPTLIQLRSASLNPALAAQVPRFVSCTVHFCLAAQYADLSAACAAYEAAARDEEGLLEYVLVDPPTLHDAFGAAPATGHRLIGDSERQAICLSYADLGVALCEVALRAGEFRGKAVGVTATGDVRMTWGVLAGYLFQGGLRHLSYTCGGRENVVVAGGCLALVVACLVVGYL</sequence>
<dbReference type="PANTHER" id="PTHR43355:SF2">
    <property type="entry name" value="FLAVIN REDUCTASE (NADPH)"/>
    <property type="match status" value="1"/>
</dbReference>
<gene>
    <name evidence="2" type="ORF">BJY01DRAFT_245585</name>
</gene>
<organism evidence="2 3">
    <name type="scientific">Aspergillus pseudoustus</name>
    <dbReference type="NCBI Taxonomy" id="1810923"/>
    <lineage>
        <taxon>Eukaryota</taxon>
        <taxon>Fungi</taxon>
        <taxon>Dikarya</taxon>
        <taxon>Ascomycota</taxon>
        <taxon>Pezizomycotina</taxon>
        <taxon>Eurotiomycetes</taxon>
        <taxon>Eurotiomycetidae</taxon>
        <taxon>Eurotiales</taxon>
        <taxon>Aspergillaceae</taxon>
        <taxon>Aspergillus</taxon>
        <taxon>Aspergillus subgen. Nidulantes</taxon>
    </lineage>
</organism>
<dbReference type="InterPro" id="IPR051606">
    <property type="entry name" value="Polyketide_Oxido-like"/>
</dbReference>
<comment type="similarity">
    <text evidence="1">Belongs to the avfA family.</text>
</comment>
<evidence type="ECO:0008006" key="4">
    <source>
        <dbReference type="Google" id="ProtNLM"/>
    </source>
</evidence>
<reference evidence="2 3" key="1">
    <citation type="submission" date="2024-07" db="EMBL/GenBank/DDBJ databases">
        <title>Section-level genome sequencing and comparative genomics of Aspergillus sections Usti and Cavernicolus.</title>
        <authorList>
            <consortium name="Lawrence Berkeley National Laboratory"/>
            <person name="Nybo J.L."/>
            <person name="Vesth T.C."/>
            <person name="Theobald S."/>
            <person name="Frisvad J.C."/>
            <person name="Larsen T.O."/>
            <person name="Kjaerboelling I."/>
            <person name="Rothschild-Mancinelli K."/>
            <person name="Lyhne E.K."/>
            <person name="Kogle M.E."/>
            <person name="Barry K."/>
            <person name="Clum A."/>
            <person name="Na H."/>
            <person name="Ledsgaard L."/>
            <person name="Lin J."/>
            <person name="Lipzen A."/>
            <person name="Kuo A."/>
            <person name="Riley R."/>
            <person name="Mondo S."/>
            <person name="Labutti K."/>
            <person name="Haridas S."/>
            <person name="Pangalinan J."/>
            <person name="Salamov A.A."/>
            <person name="Simmons B.A."/>
            <person name="Magnuson J.K."/>
            <person name="Chen J."/>
            <person name="Drula E."/>
            <person name="Henrissat B."/>
            <person name="Wiebenga A."/>
            <person name="Lubbers R.J."/>
            <person name="Gomes A.C."/>
            <person name="Makela M.R."/>
            <person name="Stajich J."/>
            <person name="Grigoriev I.V."/>
            <person name="Mortensen U.H."/>
            <person name="De Vries R.P."/>
            <person name="Baker S.E."/>
            <person name="Andersen M.R."/>
        </authorList>
    </citation>
    <scope>NUCLEOTIDE SEQUENCE [LARGE SCALE GENOMIC DNA]</scope>
    <source>
        <strain evidence="2 3">CBS 123904</strain>
    </source>
</reference>
<name>A0ABR4KG24_9EURO</name>
<evidence type="ECO:0000313" key="3">
    <source>
        <dbReference type="Proteomes" id="UP001610446"/>
    </source>
</evidence>
<dbReference type="PANTHER" id="PTHR43355">
    <property type="entry name" value="FLAVIN REDUCTASE (NADPH)"/>
    <property type="match status" value="1"/>
</dbReference>
<keyword evidence="3" id="KW-1185">Reference proteome</keyword>
<protein>
    <recommendedName>
        <fullName evidence="4">Averufin oxidase A</fullName>
    </recommendedName>
</protein>
<proteinExistence type="inferred from homology"/>
<dbReference type="Proteomes" id="UP001610446">
    <property type="component" value="Unassembled WGS sequence"/>
</dbReference>
<evidence type="ECO:0000313" key="2">
    <source>
        <dbReference type="EMBL" id="KAL2850272.1"/>
    </source>
</evidence>
<dbReference type="SUPFAM" id="SSF51735">
    <property type="entry name" value="NAD(P)-binding Rossmann-fold domains"/>
    <property type="match status" value="1"/>
</dbReference>
<comment type="caution">
    <text evidence="2">The sequence shown here is derived from an EMBL/GenBank/DDBJ whole genome shotgun (WGS) entry which is preliminary data.</text>
</comment>